<keyword evidence="2" id="KW-0812">Transmembrane</keyword>
<dbReference type="Proteomes" id="UP001195660">
    <property type="component" value="Unassembled WGS sequence"/>
</dbReference>
<dbReference type="RefSeq" id="WP_203571587.1">
    <property type="nucleotide sequence ID" value="NZ_WOFE01000006.1"/>
</dbReference>
<dbReference type="CDD" id="cd04600">
    <property type="entry name" value="CBS_pair_HPP_assoc"/>
    <property type="match status" value="1"/>
</dbReference>
<dbReference type="Gene3D" id="3.10.580.10">
    <property type="entry name" value="CBS-domain"/>
    <property type="match status" value="1"/>
</dbReference>
<keyword evidence="1" id="KW-0129">CBS domain</keyword>
<feature type="domain" description="CBS" evidence="3">
    <location>
        <begin position="237"/>
        <end position="295"/>
    </location>
</feature>
<evidence type="ECO:0000313" key="4">
    <source>
        <dbReference type="EMBL" id="MBM5572256.1"/>
    </source>
</evidence>
<feature type="domain" description="CBS" evidence="3">
    <location>
        <begin position="306"/>
        <end position="363"/>
    </location>
</feature>
<dbReference type="PANTHER" id="PTHR33741">
    <property type="entry name" value="TRANSMEMBRANE PROTEIN DDB_G0269096-RELATED"/>
    <property type="match status" value="1"/>
</dbReference>
<dbReference type="SUPFAM" id="SSF54631">
    <property type="entry name" value="CBS-domain pair"/>
    <property type="match status" value="1"/>
</dbReference>
<keyword evidence="2" id="KW-1133">Transmembrane helix</keyword>
<keyword evidence="5" id="KW-1185">Reference proteome</keyword>
<organism evidence="4 5">
    <name type="scientific">Deefgea chitinilytica</name>
    <dbReference type="NCBI Taxonomy" id="570276"/>
    <lineage>
        <taxon>Bacteria</taxon>
        <taxon>Pseudomonadati</taxon>
        <taxon>Pseudomonadota</taxon>
        <taxon>Betaproteobacteria</taxon>
        <taxon>Neisseriales</taxon>
        <taxon>Chitinibacteraceae</taxon>
        <taxon>Deefgea</taxon>
    </lineage>
</organism>
<protein>
    <submittedName>
        <fullName evidence="4">CBS domain-containing protein</fullName>
    </submittedName>
</protein>
<feature type="transmembrane region" description="Helical" evidence="2">
    <location>
        <begin position="70"/>
        <end position="90"/>
    </location>
</feature>
<dbReference type="EMBL" id="WOFE01000006">
    <property type="protein sequence ID" value="MBM5572256.1"/>
    <property type="molecule type" value="Genomic_DNA"/>
</dbReference>
<evidence type="ECO:0000256" key="2">
    <source>
        <dbReference type="SAM" id="Phobius"/>
    </source>
</evidence>
<dbReference type="InterPro" id="IPR058581">
    <property type="entry name" value="TM_HPP"/>
</dbReference>
<name>A0ABS2CFU2_9NEIS</name>
<dbReference type="InterPro" id="IPR007065">
    <property type="entry name" value="HPP"/>
</dbReference>
<gene>
    <name evidence="4" type="ORF">GM173_11775</name>
</gene>
<dbReference type="PROSITE" id="PS51371">
    <property type="entry name" value="CBS"/>
    <property type="match status" value="2"/>
</dbReference>
<keyword evidence="2" id="KW-0472">Membrane</keyword>
<dbReference type="SMART" id="SM00116">
    <property type="entry name" value="CBS"/>
    <property type="match status" value="2"/>
</dbReference>
<accession>A0ABS2CFU2</accession>
<sequence length="367" mass="39176">MPYKAFLPALPPTHSKECLLGALGAALGLIGTELLCQFLLGVRPHWLIAPMGASAVLLFAAPASPLAQPWSLIVGNMLSALVGVSCAILIDNIVLASGVAVMLAIALMLLTRSLHPPGGAVALSAVIGGPEISALAFQYVLAPVAINSALLLLIALLFSRLAGRRYPNYTPRPSPHHTSDLLPSQRVGTREEDIAYALKKQEQLLDISPQDLQHVLQDAQRHAQEQNLSTLRCADVMSRFIVSINAQNSGSDAWHKLAYHRVQALPVVDSAEKLLGIVTLHDLMVDPHTQQARSILEINKPLADLMTAAVHTAAPQQALLELVPLFSDGGVHHLPVIVNGELVGMITQSDIVAVLALYAAHNLNEMT</sequence>
<dbReference type="InterPro" id="IPR000644">
    <property type="entry name" value="CBS_dom"/>
</dbReference>
<comment type="caution">
    <text evidence="4">The sequence shown here is derived from an EMBL/GenBank/DDBJ whole genome shotgun (WGS) entry which is preliminary data.</text>
</comment>
<proteinExistence type="predicted"/>
<feature type="transmembrane region" description="Helical" evidence="2">
    <location>
        <begin position="135"/>
        <end position="158"/>
    </location>
</feature>
<reference evidence="4 5" key="1">
    <citation type="submission" date="2019-11" db="EMBL/GenBank/DDBJ databases">
        <title>Novel Deefgea species.</title>
        <authorList>
            <person name="Han J.-H."/>
        </authorList>
    </citation>
    <scope>NUCLEOTIDE SEQUENCE [LARGE SCALE GENOMIC DNA]</scope>
    <source>
        <strain evidence="4 5">LMG 24817</strain>
    </source>
</reference>
<evidence type="ECO:0000313" key="5">
    <source>
        <dbReference type="Proteomes" id="UP001195660"/>
    </source>
</evidence>
<dbReference type="InterPro" id="IPR046342">
    <property type="entry name" value="CBS_dom_sf"/>
</dbReference>
<feature type="transmembrane region" description="Helical" evidence="2">
    <location>
        <begin position="95"/>
        <end position="115"/>
    </location>
</feature>
<evidence type="ECO:0000259" key="3">
    <source>
        <dbReference type="PROSITE" id="PS51371"/>
    </source>
</evidence>
<dbReference type="Pfam" id="PF04982">
    <property type="entry name" value="TM_HPP"/>
    <property type="match status" value="1"/>
</dbReference>
<dbReference type="PANTHER" id="PTHR33741:SF5">
    <property type="entry name" value="TRANSMEMBRANE PROTEIN DDB_G0269096-RELATED"/>
    <property type="match status" value="1"/>
</dbReference>
<dbReference type="Pfam" id="PF00571">
    <property type="entry name" value="CBS"/>
    <property type="match status" value="2"/>
</dbReference>
<evidence type="ECO:0000256" key="1">
    <source>
        <dbReference type="PROSITE-ProRule" id="PRU00703"/>
    </source>
</evidence>
<feature type="transmembrane region" description="Helical" evidence="2">
    <location>
        <begin position="20"/>
        <end position="40"/>
    </location>
</feature>